<protein>
    <submittedName>
        <fullName evidence="1">Uncharacterized protein</fullName>
    </submittedName>
</protein>
<reference evidence="1 2" key="1">
    <citation type="submission" date="2024-06" db="EMBL/GenBank/DDBJ databases">
        <title>Chitinophaga defluvii sp. nov., isolated from municipal sewage.</title>
        <authorList>
            <person name="Zhang L."/>
        </authorList>
    </citation>
    <scope>NUCLEOTIDE SEQUENCE [LARGE SCALE GENOMIC DNA]</scope>
    <source>
        <strain evidence="1 2">H8</strain>
    </source>
</reference>
<comment type="caution">
    <text evidence="1">The sequence shown here is derived from an EMBL/GenBank/DDBJ whole genome shotgun (WGS) entry which is preliminary data.</text>
</comment>
<dbReference type="Proteomes" id="UP001549749">
    <property type="component" value="Unassembled WGS sequence"/>
</dbReference>
<name>A0ABV2T5J5_9BACT</name>
<proteinExistence type="predicted"/>
<dbReference type="EMBL" id="JBEXAC010000001">
    <property type="protein sequence ID" value="MET6998296.1"/>
    <property type="molecule type" value="Genomic_DNA"/>
</dbReference>
<keyword evidence="2" id="KW-1185">Reference proteome</keyword>
<dbReference type="RefSeq" id="WP_354660931.1">
    <property type="nucleotide sequence ID" value="NZ_JBEXAC010000001.1"/>
</dbReference>
<evidence type="ECO:0000313" key="1">
    <source>
        <dbReference type="EMBL" id="MET6998296.1"/>
    </source>
</evidence>
<gene>
    <name evidence="1" type="ORF">ABR189_12995</name>
</gene>
<evidence type="ECO:0000313" key="2">
    <source>
        <dbReference type="Proteomes" id="UP001549749"/>
    </source>
</evidence>
<organism evidence="1 2">
    <name type="scientific">Chitinophaga defluvii</name>
    <dbReference type="NCBI Taxonomy" id="3163343"/>
    <lineage>
        <taxon>Bacteria</taxon>
        <taxon>Pseudomonadati</taxon>
        <taxon>Bacteroidota</taxon>
        <taxon>Chitinophagia</taxon>
        <taxon>Chitinophagales</taxon>
        <taxon>Chitinophagaceae</taxon>
        <taxon>Chitinophaga</taxon>
    </lineage>
</organism>
<accession>A0ABV2T5J5</accession>
<sequence>MCIPCVQAQWLKKAGDRIKSVTQQKTVSPDEAAMEEEDAAYPFSGKKEAKPMKALTIGGDDRVSIDSNYVFDVAVYQETEAFQGNQRVVNGGEEIVIYYSSEKPQFSIQLNSKSTGARYHFYADFEKESQLSITAIHNIGSGEKQQLDLETMEPVYPGEVGYLTQLTRTGAKKVIAGIACEEYVAHNSRKDAKVTASSNAKVTAYVWIPMKLHTLFQGYGLVAEKYKKQIEHMLTQGFYPAVVFPLEMYMQYGNGDRVYTYTTDIVVGEKRKVNIADIIK</sequence>